<dbReference type="OrthoDB" id="5959818at2"/>
<sequence length="66" mass="7240">MPHTNIICKHEVCLCEVSDPGAFCSGYCKEAWEDNVTEPVCRCGHPNCRQAAEEIGEDSGEDPART</sequence>
<evidence type="ECO:0000313" key="2">
    <source>
        <dbReference type="Proteomes" id="UP000248926"/>
    </source>
</evidence>
<protein>
    <recommendedName>
        <fullName evidence="3">Metallothionein</fullName>
    </recommendedName>
</protein>
<dbReference type="AlphaFoldDB" id="A0A328P2I4"/>
<dbReference type="EMBL" id="NFZS01000002">
    <property type="protein sequence ID" value="RAO76199.1"/>
    <property type="molecule type" value="Genomic_DNA"/>
</dbReference>
<evidence type="ECO:0000313" key="1">
    <source>
        <dbReference type="EMBL" id="RAO76199.1"/>
    </source>
</evidence>
<reference evidence="1 2" key="1">
    <citation type="journal article" date="2018" name="Genet. Mol. Biol.">
        <title>The genome sequence of Dyella jiangningensis FCAV SCS01 from a lignocellulose-decomposing microbial consortium metagenome reveals potential for biotechnological applications.</title>
        <authorList>
            <person name="Desiderato J.G."/>
            <person name="Alvarenga D.O."/>
            <person name="Constancio M.T.L."/>
            <person name="Alves L.M.C."/>
            <person name="Varani A.M."/>
        </authorList>
    </citation>
    <scope>NUCLEOTIDE SEQUENCE [LARGE SCALE GENOMIC DNA]</scope>
    <source>
        <strain evidence="1 2">FCAV SCS01</strain>
    </source>
</reference>
<gene>
    <name evidence="1" type="ORF">CA260_10905</name>
</gene>
<accession>A0A328P2I4</accession>
<dbReference type="Proteomes" id="UP000248926">
    <property type="component" value="Unassembled WGS sequence"/>
</dbReference>
<keyword evidence="2" id="KW-1185">Reference proteome</keyword>
<organism evidence="1 2">
    <name type="scientific">Dyella jiangningensis</name>
    <dbReference type="NCBI Taxonomy" id="1379159"/>
    <lineage>
        <taxon>Bacteria</taxon>
        <taxon>Pseudomonadati</taxon>
        <taxon>Pseudomonadota</taxon>
        <taxon>Gammaproteobacteria</taxon>
        <taxon>Lysobacterales</taxon>
        <taxon>Rhodanobacteraceae</taxon>
        <taxon>Dyella</taxon>
    </lineage>
</organism>
<evidence type="ECO:0008006" key="3">
    <source>
        <dbReference type="Google" id="ProtNLM"/>
    </source>
</evidence>
<comment type="caution">
    <text evidence="1">The sequence shown here is derived from an EMBL/GenBank/DDBJ whole genome shotgun (WGS) entry which is preliminary data.</text>
</comment>
<name>A0A328P2I4_9GAMM</name>
<dbReference type="RefSeq" id="WP_111983145.1">
    <property type="nucleotide sequence ID" value="NZ_NFZS01000002.1"/>
</dbReference>
<proteinExistence type="predicted"/>